<feature type="transmembrane region" description="Helical" evidence="7">
    <location>
        <begin position="68"/>
        <end position="87"/>
    </location>
</feature>
<keyword evidence="6 7" id="KW-0472">Membrane</keyword>
<dbReference type="RefSeq" id="WP_013944247.1">
    <property type="nucleotide sequence ID" value="NC_015713.1"/>
</dbReference>
<evidence type="ECO:0000256" key="7">
    <source>
        <dbReference type="SAM" id="Phobius"/>
    </source>
</evidence>
<keyword evidence="5 7" id="KW-1133">Transmembrane helix</keyword>
<dbReference type="GO" id="GO:0005886">
    <property type="term" value="C:plasma membrane"/>
    <property type="evidence" value="ECO:0007669"/>
    <property type="project" value="UniProtKB-SubCell"/>
</dbReference>
<dbReference type="InterPro" id="IPR032808">
    <property type="entry name" value="DoxX"/>
</dbReference>
<dbReference type="HOGENOM" id="CLU_1843767_0_0_0"/>
<sequence length="139" mass="15477">MKHLFIIRLIAGLVFLFFGILHFVSPENFKHILQASNLPLADFNLIFVPIVEVVVGALLILGLYTRLIAIIGCITMAIAFYATITILHLDPSQLPDGMTEKPFSPPLIVPIIIFLMCLYVLIFGAGAWSIDKRKKKNPS</sequence>
<evidence type="ECO:0000256" key="1">
    <source>
        <dbReference type="ARBA" id="ARBA00004651"/>
    </source>
</evidence>
<keyword evidence="9" id="KW-1185">Reference proteome</keyword>
<evidence type="ECO:0000256" key="6">
    <source>
        <dbReference type="ARBA" id="ARBA00023136"/>
    </source>
</evidence>
<feature type="transmembrane region" description="Helical" evidence="7">
    <location>
        <begin position="5"/>
        <end position="23"/>
    </location>
</feature>
<dbReference type="Pfam" id="PF07681">
    <property type="entry name" value="DoxX"/>
    <property type="match status" value="1"/>
</dbReference>
<dbReference type="OrthoDB" id="9813193at2"/>
<organism evidence="8 9">
    <name type="scientific">Simkania negevensis (strain ATCC VR-1471 / DSM 27360 / Z)</name>
    <dbReference type="NCBI Taxonomy" id="331113"/>
    <lineage>
        <taxon>Bacteria</taxon>
        <taxon>Pseudomonadati</taxon>
        <taxon>Chlamydiota</taxon>
        <taxon>Chlamydiia</taxon>
        <taxon>Parachlamydiales</taxon>
        <taxon>Simkaniaceae</taxon>
        <taxon>Simkania</taxon>
    </lineage>
</organism>
<name>F8L3D4_SIMNZ</name>
<dbReference type="STRING" id="331113.SNE_A19040"/>
<evidence type="ECO:0000313" key="8">
    <source>
        <dbReference type="EMBL" id="CCB89781.1"/>
    </source>
</evidence>
<reference evidence="8 9" key="2">
    <citation type="journal article" date="2011" name="Mol. Biol. Evol.">
        <title>Unity in variety--the pan-genome of the Chlamydiae.</title>
        <authorList>
            <person name="Collingro A."/>
            <person name="Tischler P."/>
            <person name="Weinmaier T."/>
            <person name="Penz T."/>
            <person name="Heinz E."/>
            <person name="Brunham R.C."/>
            <person name="Read T.D."/>
            <person name="Bavoil P.M."/>
            <person name="Sachse K."/>
            <person name="Kahane S."/>
            <person name="Friedman M.G."/>
            <person name="Rattei T."/>
            <person name="Myers G.S."/>
            <person name="Horn M."/>
        </authorList>
    </citation>
    <scope>NUCLEOTIDE SEQUENCE [LARGE SCALE GENOMIC DNA]</scope>
    <source>
        <strain evidence="9">ATCC VR-1471 / Z</strain>
    </source>
</reference>
<evidence type="ECO:0000256" key="3">
    <source>
        <dbReference type="ARBA" id="ARBA00022475"/>
    </source>
</evidence>
<proteinExistence type="inferred from homology"/>
<gene>
    <name evidence="8" type="ordered locus">SNE_A19040</name>
</gene>
<comment type="subcellular location">
    <subcellularLocation>
        <location evidence="1">Cell membrane</location>
        <topology evidence="1">Multi-pass membrane protein</topology>
    </subcellularLocation>
</comment>
<evidence type="ECO:0000256" key="4">
    <source>
        <dbReference type="ARBA" id="ARBA00022692"/>
    </source>
</evidence>
<feature type="transmembrane region" description="Helical" evidence="7">
    <location>
        <begin position="43"/>
        <end position="61"/>
    </location>
</feature>
<accession>F8L3D4</accession>
<feature type="transmembrane region" description="Helical" evidence="7">
    <location>
        <begin position="107"/>
        <end position="130"/>
    </location>
</feature>
<keyword evidence="3" id="KW-1003">Cell membrane</keyword>
<reference key="1">
    <citation type="journal article" date="2011" name="Mol. Biol. Evol.">
        <title>Unity in variety -- the pan-genome of the Chlamydiae.</title>
        <authorList>
            <person name="Collingro A."/>
            <person name="Tischler P."/>
            <person name="Weinmaier T."/>
            <person name="Penz T."/>
            <person name="Heinz E."/>
            <person name="Brunham R.C."/>
            <person name="Read T.D."/>
            <person name="Bavoil P.M."/>
            <person name="Sachse K."/>
            <person name="Kahane S."/>
            <person name="Friedman M.G."/>
            <person name="Rattei T."/>
            <person name="Myers G.S.A."/>
            <person name="Horn M."/>
        </authorList>
    </citation>
    <scope>NUCLEOTIDE SEQUENCE</scope>
    <source>
        <strain>Z</strain>
    </source>
</reference>
<dbReference type="eggNOG" id="COG2259">
    <property type="taxonomic scope" value="Bacteria"/>
</dbReference>
<evidence type="ECO:0000256" key="2">
    <source>
        <dbReference type="ARBA" id="ARBA00006679"/>
    </source>
</evidence>
<dbReference type="AlphaFoldDB" id="F8L3D4"/>
<dbReference type="PANTHER" id="PTHR33452:SF1">
    <property type="entry name" value="INNER MEMBRANE PROTEIN YPHA-RELATED"/>
    <property type="match status" value="1"/>
</dbReference>
<dbReference type="PANTHER" id="PTHR33452">
    <property type="entry name" value="OXIDOREDUCTASE CATD-RELATED"/>
    <property type="match status" value="1"/>
</dbReference>
<protein>
    <recommendedName>
        <fullName evidence="10">DoxX family protein</fullName>
    </recommendedName>
</protein>
<dbReference type="EMBL" id="FR872582">
    <property type="protein sequence ID" value="CCB89781.1"/>
    <property type="molecule type" value="Genomic_DNA"/>
</dbReference>
<evidence type="ECO:0000313" key="9">
    <source>
        <dbReference type="Proteomes" id="UP000000496"/>
    </source>
</evidence>
<keyword evidence="4 7" id="KW-0812">Transmembrane</keyword>
<evidence type="ECO:0000256" key="5">
    <source>
        <dbReference type="ARBA" id="ARBA00022989"/>
    </source>
</evidence>
<dbReference type="InterPro" id="IPR051907">
    <property type="entry name" value="DoxX-like_oxidoreductase"/>
</dbReference>
<dbReference type="Proteomes" id="UP000000496">
    <property type="component" value="Chromosome gsn.131"/>
</dbReference>
<comment type="similarity">
    <text evidence="2">Belongs to the DoxX family.</text>
</comment>
<dbReference type="KEGG" id="sng:SNE_A19040"/>
<evidence type="ECO:0008006" key="10">
    <source>
        <dbReference type="Google" id="ProtNLM"/>
    </source>
</evidence>